<dbReference type="GO" id="GO:0006635">
    <property type="term" value="P:fatty acid beta-oxidation"/>
    <property type="evidence" value="ECO:0007669"/>
    <property type="project" value="TreeGrafter"/>
</dbReference>
<keyword evidence="5" id="KW-0443">Lipid metabolism</keyword>
<evidence type="ECO:0000313" key="11">
    <source>
        <dbReference type="EMBL" id="HDX33161.1"/>
    </source>
</evidence>
<evidence type="ECO:0000256" key="8">
    <source>
        <dbReference type="ARBA" id="ARBA00023717"/>
    </source>
</evidence>
<dbReference type="GO" id="GO:0004300">
    <property type="term" value="F:enoyl-CoA hydratase activity"/>
    <property type="evidence" value="ECO:0007669"/>
    <property type="project" value="UniProtKB-EC"/>
</dbReference>
<dbReference type="Pfam" id="PF00378">
    <property type="entry name" value="ECH_1"/>
    <property type="match status" value="1"/>
</dbReference>
<organism evidence="11">
    <name type="scientific">Caldilinea aerophila</name>
    <dbReference type="NCBI Taxonomy" id="133453"/>
    <lineage>
        <taxon>Bacteria</taxon>
        <taxon>Bacillati</taxon>
        <taxon>Chloroflexota</taxon>
        <taxon>Caldilineae</taxon>
        <taxon>Caldilineales</taxon>
        <taxon>Caldilineaceae</taxon>
        <taxon>Caldilinea</taxon>
    </lineage>
</organism>
<dbReference type="InterPro" id="IPR014748">
    <property type="entry name" value="Enoyl-CoA_hydra_C"/>
</dbReference>
<keyword evidence="4" id="KW-0276">Fatty acid metabolism</keyword>
<dbReference type="EMBL" id="DSMG01000177">
    <property type="protein sequence ID" value="HDX33161.1"/>
    <property type="molecule type" value="Genomic_DNA"/>
</dbReference>
<evidence type="ECO:0000256" key="6">
    <source>
        <dbReference type="ARBA" id="ARBA00023239"/>
    </source>
</evidence>
<accession>A0A7C1JJP6</accession>
<dbReference type="InterPro" id="IPR029045">
    <property type="entry name" value="ClpP/crotonase-like_dom_sf"/>
</dbReference>
<sequence length="259" mass="28018">MTEQYVNLLVSHRERVGIIQLNRPEALNALNSELMDELVRALQNFDADARIGCMVMTGNEKAFAAGADIKQMANAGVVEMMSSPFIGYWDALQNISKPIVAAVSGYCLGGGCELAMACDIIVAAENAQFGQPEINLGIIPGAGGTQRLTRAVGKSVAMDMILTGRRLSAQEALQFGLVARVFPTASYLEESIALAAEIANKAPLALRMAKESINRAFESSLAEGILFERRAFNLLFATEDQKEGMAAFIQKRKPSWKGR</sequence>
<dbReference type="AlphaFoldDB" id="A0A7C1JJP6"/>
<dbReference type="PROSITE" id="PS00166">
    <property type="entry name" value="ENOYL_COA_HYDRATASE"/>
    <property type="match status" value="1"/>
</dbReference>
<proteinExistence type="inferred from homology"/>
<gene>
    <name evidence="11" type="ORF">ENQ20_16975</name>
</gene>
<dbReference type="EC" id="4.2.1.17" evidence="3"/>
<evidence type="ECO:0000256" key="2">
    <source>
        <dbReference type="ARBA" id="ARBA00005254"/>
    </source>
</evidence>
<dbReference type="FunFam" id="3.90.226.10:FF:000019">
    <property type="entry name" value="Enoyl-CoA hydratase, mitochondrial"/>
    <property type="match status" value="1"/>
</dbReference>
<dbReference type="InterPro" id="IPR001753">
    <property type="entry name" value="Enoyl-CoA_hydra/iso"/>
</dbReference>
<reference evidence="11" key="1">
    <citation type="journal article" date="2020" name="mSystems">
        <title>Genome- and Community-Level Interaction Insights into Carbon Utilization and Element Cycling Functions of Hydrothermarchaeota in Hydrothermal Sediment.</title>
        <authorList>
            <person name="Zhou Z."/>
            <person name="Liu Y."/>
            <person name="Xu W."/>
            <person name="Pan J."/>
            <person name="Luo Z.H."/>
            <person name="Li M."/>
        </authorList>
    </citation>
    <scope>NUCLEOTIDE SEQUENCE [LARGE SCALE GENOMIC DNA]</scope>
    <source>
        <strain evidence="11">SpSt-289</strain>
    </source>
</reference>
<evidence type="ECO:0000256" key="5">
    <source>
        <dbReference type="ARBA" id="ARBA00023098"/>
    </source>
</evidence>
<evidence type="ECO:0000256" key="1">
    <source>
        <dbReference type="ARBA" id="ARBA00002994"/>
    </source>
</evidence>
<dbReference type="FunFam" id="1.10.12.10:FF:000001">
    <property type="entry name" value="Probable enoyl-CoA hydratase, mitochondrial"/>
    <property type="match status" value="1"/>
</dbReference>
<dbReference type="PANTHER" id="PTHR11941:SF54">
    <property type="entry name" value="ENOYL-COA HYDRATASE, MITOCHONDRIAL"/>
    <property type="match status" value="1"/>
</dbReference>
<evidence type="ECO:0000256" key="3">
    <source>
        <dbReference type="ARBA" id="ARBA00012076"/>
    </source>
</evidence>
<protein>
    <recommendedName>
        <fullName evidence="9">Probable enoyl-CoA hydratase echA8</fullName>
        <ecNumber evidence="3">4.2.1.17</ecNumber>
    </recommendedName>
</protein>
<dbReference type="InterPro" id="IPR018376">
    <property type="entry name" value="Enoyl-CoA_hyd/isom_CS"/>
</dbReference>
<comment type="similarity">
    <text evidence="2 10">Belongs to the enoyl-CoA hydratase/isomerase family.</text>
</comment>
<comment type="function">
    <text evidence="1">Could possibly oxidize fatty acids using specific components.</text>
</comment>
<dbReference type="CDD" id="cd06558">
    <property type="entry name" value="crotonase-like"/>
    <property type="match status" value="1"/>
</dbReference>
<comment type="catalytic activity">
    <reaction evidence="8">
        <text>a 4-saturated-(3S)-3-hydroxyacyl-CoA = a (3E)-enoyl-CoA + H2O</text>
        <dbReference type="Rhea" id="RHEA:20724"/>
        <dbReference type="ChEBI" id="CHEBI:15377"/>
        <dbReference type="ChEBI" id="CHEBI:58521"/>
        <dbReference type="ChEBI" id="CHEBI:137480"/>
        <dbReference type="EC" id="4.2.1.17"/>
    </reaction>
</comment>
<dbReference type="Gene3D" id="3.90.226.10">
    <property type="entry name" value="2-enoyl-CoA Hydratase, Chain A, domain 1"/>
    <property type="match status" value="1"/>
</dbReference>
<name>A0A7C1JJP6_9CHLR</name>
<evidence type="ECO:0000256" key="9">
    <source>
        <dbReference type="ARBA" id="ARBA00068643"/>
    </source>
</evidence>
<evidence type="ECO:0000256" key="4">
    <source>
        <dbReference type="ARBA" id="ARBA00022832"/>
    </source>
</evidence>
<dbReference type="PANTHER" id="PTHR11941">
    <property type="entry name" value="ENOYL-COA HYDRATASE-RELATED"/>
    <property type="match status" value="1"/>
</dbReference>
<comment type="caution">
    <text evidence="11">The sequence shown here is derived from an EMBL/GenBank/DDBJ whole genome shotgun (WGS) entry which is preliminary data.</text>
</comment>
<comment type="catalytic activity">
    <reaction evidence="7">
        <text>a (3S)-3-hydroxyacyl-CoA = a (2E)-enoyl-CoA + H2O</text>
        <dbReference type="Rhea" id="RHEA:16105"/>
        <dbReference type="ChEBI" id="CHEBI:15377"/>
        <dbReference type="ChEBI" id="CHEBI:57318"/>
        <dbReference type="ChEBI" id="CHEBI:58856"/>
        <dbReference type="EC" id="4.2.1.17"/>
    </reaction>
</comment>
<dbReference type="Gene3D" id="1.10.12.10">
    <property type="entry name" value="Lyase 2-enoyl-coa Hydratase, Chain A, domain 2"/>
    <property type="match status" value="1"/>
</dbReference>
<dbReference type="SUPFAM" id="SSF52096">
    <property type="entry name" value="ClpP/crotonase"/>
    <property type="match status" value="1"/>
</dbReference>
<evidence type="ECO:0000256" key="10">
    <source>
        <dbReference type="RuleBase" id="RU003707"/>
    </source>
</evidence>
<keyword evidence="6 11" id="KW-0456">Lyase</keyword>
<evidence type="ECO:0000256" key="7">
    <source>
        <dbReference type="ARBA" id="ARBA00023709"/>
    </source>
</evidence>